<protein>
    <submittedName>
        <fullName evidence="1">Uncharacterized protein</fullName>
    </submittedName>
</protein>
<gene>
    <name evidence="1" type="ORF">Gogos_015675</name>
</gene>
<proteinExistence type="predicted"/>
<comment type="caution">
    <text evidence="1">The sequence shown here is derived from an EMBL/GenBank/DDBJ whole genome shotgun (WGS) entry which is preliminary data.</text>
</comment>
<sequence>MVCNFLQAIEIDYCLKVKRIPLYLPQLESPSNTLQEICVYPTNWWESVEWEHPILNVKNGFQPFLKFCNSYEDWFRTRLEHT</sequence>
<dbReference type="AlphaFoldDB" id="A0A7J9C2H9"/>
<dbReference type="Proteomes" id="UP000593579">
    <property type="component" value="Unassembled WGS sequence"/>
</dbReference>
<reference evidence="1 2" key="1">
    <citation type="journal article" date="2019" name="Genome Biol. Evol.">
        <title>Insights into the evolution of the New World diploid cottons (Gossypium, subgenus Houzingenia) based on genome sequencing.</title>
        <authorList>
            <person name="Grover C.E."/>
            <person name="Arick M.A. 2nd"/>
            <person name="Thrash A."/>
            <person name="Conover J.L."/>
            <person name="Sanders W.S."/>
            <person name="Peterson D.G."/>
            <person name="Frelichowski J.E."/>
            <person name="Scheffler J.A."/>
            <person name="Scheffler B.E."/>
            <person name="Wendel J.F."/>
        </authorList>
    </citation>
    <scope>NUCLEOTIDE SEQUENCE [LARGE SCALE GENOMIC DNA]</scope>
    <source>
        <strain evidence="1">5</strain>
        <tissue evidence="1">Leaf</tissue>
    </source>
</reference>
<accession>A0A7J9C2H9</accession>
<dbReference type="EMBL" id="JABEZY010000007">
    <property type="protein sequence ID" value="MBA0742636.1"/>
    <property type="molecule type" value="Genomic_DNA"/>
</dbReference>
<name>A0A7J9C2H9_GOSGO</name>
<dbReference type="OrthoDB" id="983744at2759"/>
<feature type="non-terminal residue" evidence="1">
    <location>
        <position position="82"/>
    </location>
</feature>
<keyword evidence="2" id="KW-1185">Reference proteome</keyword>
<organism evidence="1 2">
    <name type="scientific">Gossypium gossypioides</name>
    <name type="common">Mexican cotton</name>
    <name type="synonym">Selera gossypioides</name>
    <dbReference type="NCBI Taxonomy" id="34282"/>
    <lineage>
        <taxon>Eukaryota</taxon>
        <taxon>Viridiplantae</taxon>
        <taxon>Streptophyta</taxon>
        <taxon>Embryophyta</taxon>
        <taxon>Tracheophyta</taxon>
        <taxon>Spermatophyta</taxon>
        <taxon>Magnoliopsida</taxon>
        <taxon>eudicotyledons</taxon>
        <taxon>Gunneridae</taxon>
        <taxon>Pentapetalae</taxon>
        <taxon>rosids</taxon>
        <taxon>malvids</taxon>
        <taxon>Malvales</taxon>
        <taxon>Malvaceae</taxon>
        <taxon>Malvoideae</taxon>
        <taxon>Gossypium</taxon>
    </lineage>
</organism>
<evidence type="ECO:0000313" key="2">
    <source>
        <dbReference type="Proteomes" id="UP000593579"/>
    </source>
</evidence>
<evidence type="ECO:0000313" key="1">
    <source>
        <dbReference type="EMBL" id="MBA0742636.1"/>
    </source>
</evidence>